<dbReference type="InterPro" id="IPR051814">
    <property type="entry name" value="NAD(P)H-dep_FMN_reductase"/>
</dbReference>
<evidence type="ECO:0000259" key="4">
    <source>
        <dbReference type="Pfam" id="PF03358"/>
    </source>
</evidence>
<dbReference type="EC" id="1.5.1.38" evidence="5"/>
<evidence type="ECO:0000256" key="2">
    <source>
        <dbReference type="ARBA" id="ARBA00022643"/>
    </source>
</evidence>
<dbReference type="NCBIfam" id="TIGR03567">
    <property type="entry name" value="FMN_reduc_SsuE"/>
    <property type="match status" value="1"/>
</dbReference>
<dbReference type="PANTHER" id="PTHR43408">
    <property type="entry name" value="FMN REDUCTASE (NADPH)"/>
    <property type="match status" value="1"/>
</dbReference>
<dbReference type="PANTHER" id="PTHR43408:SF1">
    <property type="entry name" value="FMN REDUCTASE (NADPH)"/>
    <property type="match status" value="1"/>
</dbReference>
<protein>
    <submittedName>
        <fullName evidence="5">NADPH-dependent FMN reductase</fullName>
        <ecNumber evidence="5">1.5.1.38</ecNumber>
    </submittedName>
</protein>
<evidence type="ECO:0000313" key="6">
    <source>
        <dbReference type="Proteomes" id="UP000595254"/>
    </source>
</evidence>
<dbReference type="KEGG" id="ppsr:I6J18_04230"/>
<organism evidence="5 6">
    <name type="scientific">Peribacillus psychrosaccharolyticus</name>
    <name type="common">Bacillus psychrosaccharolyticus</name>
    <dbReference type="NCBI Taxonomy" id="1407"/>
    <lineage>
        <taxon>Bacteria</taxon>
        <taxon>Bacillati</taxon>
        <taxon>Bacillota</taxon>
        <taxon>Bacilli</taxon>
        <taxon>Bacillales</taxon>
        <taxon>Bacillaceae</taxon>
        <taxon>Peribacillus</taxon>
    </lineage>
</organism>
<name>A0A974NNX1_PERPY</name>
<dbReference type="InterPro" id="IPR020048">
    <property type="entry name" value="NADPH-dep_FMN_reduc_SsuE"/>
</dbReference>
<keyword evidence="3 5" id="KW-0560">Oxidoreductase</keyword>
<feature type="domain" description="NADPH-dependent FMN reductase-like" evidence="4">
    <location>
        <begin position="3"/>
        <end position="142"/>
    </location>
</feature>
<dbReference type="EMBL" id="CP068053">
    <property type="protein sequence ID" value="QQT01117.1"/>
    <property type="molecule type" value="Genomic_DNA"/>
</dbReference>
<proteinExistence type="predicted"/>
<keyword evidence="2" id="KW-0288">FMN</keyword>
<dbReference type="AlphaFoldDB" id="A0A974NNX1"/>
<evidence type="ECO:0000256" key="1">
    <source>
        <dbReference type="ARBA" id="ARBA00022630"/>
    </source>
</evidence>
<dbReference type="GO" id="GO:0046306">
    <property type="term" value="P:alkanesulfonate catabolic process"/>
    <property type="evidence" value="ECO:0007669"/>
    <property type="project" value="InterPro"/>
</dbReference>
<dbReference type="RefSeq" id="WP_040375568.1">
    <property type="nucleotide sequence ID" value="NZ_CP068053.1"/>
</dbReference>
<dbReference type="InterPro" id="IPR005025">
    <property type="entry name" value="FMN_Rdtase-like_dom"/>
</dbReference>
<dbReference type="Proteomes" id="UP000595254">
    <property type="component" value="Chromosome"/>
</dbReference>
<dbReference type="GO" id="GO:0052873">
    <property type="term" value="F:FMN reductase (NADPH) activity"/>
    <property type="evidence" value="ECO:0007669"/>
    <property type="project" value="UniProtKB-EC"/>
</dbReference>
<dbReference type="SUPFAM" id="SSF52218">
    <property type="entry name" value="Flavoproteins"/>
    <property type="match status" value="1"/>
</dbReference>
<keyword evidence="6" id="KW-1185">Reference proteome</keyword>
<evidence type="ECO:0000256" key="3">
    <source>
        <dbReference type="ARBA" id="ARBA00023002"/>
    </source>
</evidence>
<gene>
    <name evidence="5" type="primary">ssuE</name>
    <name evidence="5" type="ORF">I6J18_04230</name>
</gene>
<sequence>MSEIVILSGSPSAPSRTDLALDFIKGIIEQHGFKATTVSVRDFPEGDLIHARYNSPEIKKFSELIEKADGVIIGSPVYKASYTGVLKTVIDLLPEGALKNKPVLPIMVGGSPAHLLAIDYALKPLIAVLKGQPLQGIYIIDKKINKENLSAPIEDEDLLQRIRIQAEEFREAIQKVQVIPV</sequence>
<dbReference type="Pfam" id="PF03358">
    <property type="entry name" value="FMN_red"/>
    <property type="match status" value="1"/>
</dbReference>
<accession>A0A974NNX1</accession>
<keyword evidence="1" id="KW-0285">Flavoprotein</keyword>
<evidence type="ECO:0000313" key="5">
    <source>
        <dbReference type="EMBL" id="QQT01117.1"/>
    </source>
</evidence>
<dbReference type="InterPro" id="IPR029039">
    <property type="entry name" value="Flavoprotein-like_sf"/>
</dbReference>
<reference evidence="5 6" key="1">
    <citation type="submission" date="2021-01" db="EMBL/GenBank/DDBJ databases">
        <title>FDA dAtabase for Regulatory Grade micrObial Sequences (FDA-ARGOS): Supporting development and validation of Infectious Disease Dx tests.</title>
        <authorList>
            <person name="Nelson B."/>
            <person name="Plummer A."/>
            <person name="Tallon L."/>
            <person name="Sadzewicz L."/>
            <person name="Zhao X."/>
            <person name="Boylan J."/>
            <person name="Ott S."/>
            <person name="Bowen H."/>
            <person name="Vavikolanu K."/>
            <person name="Mehta A."/>
            <person name="Aluvathingal J."/>
            <person name="Nadendla S."/>
            <person name="Myers T."/>
            <person name="Yan Y."/>
            <person name="Sichtig H."/>
        </authorList>
    </citation>
    <scope>NUCLEOTIDE SEQUENCE [LARGE SCALE GENOMIC DNA]</scope>
    <source>
        <strain evidence="5 6">FDAARGOS_1161</strain>
    </source>
</reference>
<dbReference type="Gene3D" id="3.40.50.360">
    <property type="match status" value="1"/>
</dbReference>